<name>A0A366LM43_9ACTN</name>
<sequence length="89" mass="9569">MNIDLARAVAEDYFNGGHPLDRPREVAMHAFRDGYVAWVREPEAGDPSVLPDSAGGGCIVIDGATGEIAIRPLLSPETVAEQWPGRSPR</sequence>
<gene>
    <name evidence="1" type="ORF">DP939_38670</name>
</gene>
<dbReference type="OrthoDB" id="3538906at2"/>
<organism evidence="1 2">
    <name type="scientific">Spongiactinospora rosea</name>
    <dbReference type="NCBI Taxonomy" id="2248750"/>
    <lineage>
        <taxon>Bacteria</taxon>
        <taxon>Bacillati</taxon>
        <taxon>Actinomycetota</taxon>
        <taxon>Actinomycetes</taxon>
        <taxon>Streptosporangiales</taxon>
        <taxon>Streptosporangiaceae</taxon>
        <taxon>Spongiactinospora</taxon>
    </lineage>
</organism>
<reference evidence="1 2" key="1">
    <citation type="submission" date="2018-06" db="EMBL/GenBank/DDBJ databases">
        <title>Sphaerisporangium craniellae sp. nov., isolated from a marine sponge in the South China Sea.</title>
        <authorList>
            <person name="Li L."/>
        </authorList>
    </citation>
    <scope>NUCLEOTIDE SEQUENCE [LARGE SCALE GENOMIC DNA]</scope>
    <source>
        <strain evidence="1 2">LHW63015</strain>
    </source>
</reference>
<dbReference type="Proteomes" id="UP000253303">
    <property type="component" value="Unassembled WGS sequence"/>
</dbReference>
<dbReference type="AlphaFoldDB" id="A0A366LM43"/>
<accession>A0A366LM43</accession>
<dbReference type="EMBL" id="QMEY01000028">
    <property type="protein sequence ID" value="RBQ14887.1"/>
    <property type="molecule type" value="Genomic_DNA"/>
</dbReference>
<comment type="caution">
    <text evidence="1">The sequence shown here is derived from an EMBL/GenBank/DDBJ whole genome shotgun (WGS) entry which is preliminary data.</text>
</comment>
<evidence type="ECO:0000313" key="1">
    <source>
        <dbReference type="EMBL" id="RBQ14887.1"/>
    </source>
</evidence>
<evidence type="ECO:0000313" key="2">
    <source>
        <dbReference type="Proteomes" id="UP000253303"/>
    </source>
</evidence>
<protein>
    <submittedName>
        <fullName evidence="1">Uncharacterized protein</fullName>
    </submittedName>
</protein>
<proteinExistence type="predicted"/>
<keyword evidence="2" id="KW-1185">Reference proteome</keyword>
<dbReference type="RefSeq" id="WP_113985800.1">
    <property type="nucleotide sequence ID" value="NZ_QMEY01000028.1"/>
</dbReference>